<dbReference type="CDD" id="cd14820">
    <property type="entry name" value="TRAX"/>
    <property type="match status" value="1"/>
</dbReference>
<dbReference type="InterPro" id="IPR036081">
    <property type="entry name" value="Translin_sf"/>
</dbReference>
<organism evidence="1 3">
    <name type="scientific">Candidatus Chlorohelix allophototropha</name>
    <dbReference type="NCBI Taxonomy" id="3003348"/>
    <lineage>
        <taxon>Bacteria</taxon>
        <taxon>Bacillati</taxon>
        <taxon>Chloroflexota</taxon>
        <taxon>Chloroflexia</taxon>
        <taxon>Candidatus Chloroheliales</taxon>
        <taxon>Candidatus Chloroheliaceae</taxon>
        <taxon>Candidatus Chlorohelix</taxon>
    </lineage>
</organism>
<sequence length="218" mass="24481">MSDNSSAIEATISAIAARIEQKNAAREKALAESRQVIRNAANSIRALHRHEFEQAAEMLEQGRTLLLGLKNVLSSFPDIYWAGYVQDAQKEYSEARLTYALVRGEVLPLPETLGVEDAPYLNALAEAASELRRYILDLIRHGAEHNEECEKLLEKMDEVYSRLVTVDYPDVLTGGLRRTTDQLRGVLERTRGDLTLTLRQRVLELALARYNASVDGKL</sequence>
<dbReference type="GO" id="GO:0043565">
    <property type="term" value="F:sequence-specific DNA binding"/>
    <property type="evidence" value="ECO:0007669"/>
    <property type="project" value="InterPro"/>
</dbReference>
<keyword evidence="4" id="KW-1185">Reference proteome</keyword>
<proteinExistence type="predicted"/>
<dbReference type="EMBL" id="CP128400">
    <property type="protein sequence ID" value="WJW69863.1"/>
    <property type="molecule type" value="Genomic_DNA"/>
</dbReference>
<evidence type="ECO:0000313" key="3">
    <source>
        <dbReference type="Proteomes" id="UP000521676"/>
    </source>
</evidence>
<dbReference type="EMBL" id="JACATZ010000003">
    <property type="protein sequence ID" value="NWJ47958.1"/>
    <property type="molecule type" value="Genomic_DNA"/>
</dbReference>
<accession>A0A8T7M767</accession>
<evidence type="ECO:0000313" key="1">
    <source>
        <dbReference type="EMBL" id="NWJ47958.1"/>
    </source>
</evidence>
<protein>
    <submittedName>
        <fullName evidence="1">Haloacid dehalogenase</fullName>
    </submittedName>
</protein>
<dbReference type="Proteomes" id="UP001431572">
    <property type="component" value="Chromosome 2"/>
</dbReference>
<dbReference type="InterPro" id="IPR002848">
    <property type="entry name" value="Translin_fam"/>
</dbReference>
<evidence type="ECO:0000313" key="4">
    <source>
        <dbReference type="Proteomes" id="UP001431572"/>
    </source>
</evidence>
<name>A0A8T7M767_9CHLR</name>
<dbReference type="Gene3D" id="1.20.58.2140">
    <property type="match status" value="1"/>
</dbReference>
<dbReference type="Proteomes" id="UP000521676">
    <property type="component" value="Unassembled WGS sequence"/>
</dbReference>
<reference evidence="1 3" key="1">
    <citation type="submission" date="2020-06" db="EMBL/GenBank/DDBJ databases">
        <title>Anoxygenic phototrophic Chloroflexota member uses a Type I reaction center.</title>
        <authorList>
            <person name="Tsuji J.M."/>
            <person name="Shaw N.A."/>
            <person name="Nagashima S."/>
            <person name="Venkiteswaran J."/>
            <person name="Schiff S.L."/>
            <person name="Hanada S."/>
            <person name="Tank M."/>
            <person name="Neufeld J.D."/>
        </authorList>
    </citation>
    <scope>NUCLEOTIDE SEQUENCE [LARGE SCALE GENOMIC DNA]</scope>
    <source>
        <strain evidence="1">L227-S17</strain>
    </source>
</reference>
<evidence type="ECO:0000313" key="2">
    <source>
        <dbReference type="EMBL" id="WJW69863.1"/>
    </source>
</evidence>
<dbReference type="PANTHER" id="PTHR10741">
    <property type="entry name" value="TRANSLIN AND TRANSLIN ASSOCIATED PROTEIN X"/>
    <property type="match status" value="1"/>
</dbReference>
<dbReference type="AlphaFoldDB" id="A0A8T7M767"/>
<dbReference type="SUPFAM" id="SSF74784">
    <property type="entry name" value="Translin"/>
    <property type="match status" value="1"/>
</dbReference>
<gene>
    <name evidence="1" type="ORF">HXX08_19055</name>
    <name evidence="2" type="ORF">OZ401_003493</name>
</gene>
<dbReference type="RefSeq" id="WP_341471735.1">
    <property type="nucleotide sequence ID" value="NZ_CP128400.1"/>
</dbReference>
<reference evidence="2" key="2">
    <citation type="journal article" date="2024" name="Nature">
        <title>Anoxygenic phototroph of the Chloroflexota uses a type I reaction centre.</title>
        <authorList>
            <person name="Tsuji J.M."/>
            <person name="Shaw N.A."/>
            <person name="Nagashima S."/>
            <person name="Venkiteswaran J.J."/>
            <person name="Schiff S.L."/>
            <person name="Watanabe T."/>
            <person name="Fukui M."/>
            <person name="Hanada S."/>
            <person name="Tank M."/>
            <person name="Neufeld J.D."/>
        </authorList>
    </citation>
    <scope>NUCLEOTIDE SEQUENCE</scope>
    <source>
        <strain evidence="2">L227-S17</strain>
    </source>
</reference>